<dbReference type="Gene3D" id="3.40.50.720">
    <property type="entry name" value="NAD(P)-binding Rossmann-like Domain"/>
    <property type="match status" value="1"/>
</dbReference>
<sequence>MSQFIRTQRTKPPPVEKVDLTGKTVLVVGANAGLGFEATKHFATMHPGRLILACRSESRGQAALESNLKTGCKNLEVWTIDLSDFGSVRRFADKWEQEGGRLDILVANAAVILPKYEATKDGWETWYALTPCSVATTEPLVQSAGQLSSMPLLTLLLLPHMVRTAQQYSTTPRIVMVASDVHYWANIGGKRVLESPNILETLGSKEYCTKPKYEAMGDARYFLTKLLNVMFVRAFEERIGKSTPLVINAVNPGFCLSNIRKTFSGMQVVVDFLMEKWVGLPTEAGSRQLLRGRYITLWYQVDEVSDYILSAEGREVQDRVWKEMVEILVKVDSRVESAVNSNLS</sequence>
<dbReference type="Proteomes" id="UP001362999">
    <property type="component" value="Unassembled WGS sequence"/>
</dbReference>
<protein>
    <recommendedName>
        <fullName evidence="4">NAD(P)-binding protein</fullName>
    </recommendedName>
</protein>
<keyword evidence="3" id="KW-1185">Reference proteome</keyword>
<dbReference type="SUPFAM" id="SSF51735">
    <property type="entry name" value="NAD(P)-binding Rossmann-fold domains"/>
    <property type="match status" value="1"/>
</dbReference>
<evidence type="ECO:0008006" key="4">
    <source>
        <dbReference type="Google" id="ProtNLM"/>
    </source>
</evidence>
<dbReference type="EMBL" id="JAWWNJ010000009">
    <property type="protein sequence ID" value="KAK7048238.1"/>
    <property type="molecule type" value="Genomic_DNA"/>
</dbReference>
<evidence type="ECO:0000313" key="3">
    <source>
        <dbReference type="Proteomes" id="UP001362999"/>
    </source>
</evidence>
<evidence type="ECO:0000256" key="1">
    <source>
        <dbReference type="ARBA" id="ARBA00023002"/>
    </source>
</evidence>
<dbReference type="PANTHER" id="PTHR43157">
    <property type="entry name" value="PHOSPHATIDYLINOSITOL-GLYCAN BIOSYNTHESIS CLASS F PROTEIN-RELATED"/>
    <property type="match status" value="1"/>
</dbReference>
<dbReference type="PANTHER" id="PTHR43157:SF31">
    <property type="entry name" value="PHOSPHATIDYLINOSITOL-GLYCAN BIOSYNTHESIS CLASS F PROTEIN"/>
    <property type="match status" value="1"/>
</dbReference>
<accession>A0AAW0DAI2</accession>
<name>A0AAW0DAI2_9AGAR</name>
<dbReference type="InterPro" id="IPR002347">
    <property type="entry name" value="SDR_fam"/>
</dbReference>
<evidence type="ECO:0000313" key="2">
    <source>
        <dbReference type="EMBL" id="KAK7048238.1"/>
    </source>
</evidence>
<comment type="caution">
    <text evidence="2">The sequence shown here is derived from an EMBL/GenBank/DDBJ whole genome shotgun (WGS) entry which is preliminary data.</text>
</comment>
<keyword evidence="1" id="KW-0560">Oxidoreductase</keyword>
<proteinExistence type="predicted"/>
<dbReference type="Pfam" id="PF00106">
    <property type="entry name" value="adh_short"/>
    <property type="match status" value="1"/>
</dbReference>
<dbReference type="AlphaFoldDB" id="A0AAW0DAI2"/>
<dbReference type="PRINTS" id="PR00081">
    <property type="entry name" value="GDHRDH"/>
</dbReference>
<organism evidence="2 3">
    <name type="scientific">Favolaschia claudopus</name>
    <dbReference type="NCBI Taxonomy" id="2862362"/>
    <lineage>
        <taxon>Eukaryota</taxon>
        <taxon>Fungi</taxon>
        <taxon>Dikarya</taxon>
        <taxon>Basidiomycota</taxon>
        <taxon>Agaricomycotina</taxon>
        <taxon>Agaricomycetes</taxon>
        <taxon>Agaricomycetidae</taxon>
        <taxon>Agaricales</taxon>
        <taxon>Marasmiineae</taxon>
        <taxon>Mycenaceae</taxon>
        <taxon>Favolaschia</taxon>
    </lineage>
</organism>
<dbReference type="InterPro" id="IPR036291">
    <property type="entry name" value="NAD(P)-bd_dom_sf"/>
</dbReference>
<reference evidence="2 3" key="1">
    <citation type="journal article" date="2024" name="J Genomics">
        <title>Draft genome sequencing and assembly of Favolaschia claudopus CIRM-BRFM 2984 isolated from oak limbs.</title>
        <authorList>
            <person name="Navarro D."/>
            <person name="Drula E."/>
            <person name="Chaduli D."/>
            <person name="Cazenave R."/>
            <person name="Ahrendt S."/>
            <person name="Wang J."/>
            <person name="Lipzen A."/>
            <person name="Daum C."/>
            <person name="Barry K."/>
            <person name="Grigoriev I.V."/>
            <person name="Favel A."/>
            <person name="Rosso M.N."/>
            <person name="Martin F."/>
        </authorList>
    </citation>
    <scope>NUCLEOTIDE SEQUENCE [LARGE SCALE GENOMIC DNA]</scope>
    <source>
        <strain evidence="2 3">CIRM-BRFM 2984</strain>
    </source>
</reference>
<dbReference type="GO" id="GO:0016491">
    <property type="term" value="F:oxidoreductase activity"/>
    <property type="evidence" value="ECO:0007669"/>
    <property type="project" value="UniProtKB-KW"/>
</dbReference>
<gene>
    <name evidence="2" type="ORF">R3P38DRAFT_3307133</name>
</gene>